<dbReference type="Proteomes" id="UP001370758">
    <property type="component" value="Unassembled WGS sequence"/>
</dbReference>
<gene>
    <name evidence="1" type="ORF">TWF481_001731</name>
</gene>
<name>A0AAV9VVP1_9PEZI</name>
<comment type="caution">
    <text evidence="1">The sequence shown here is derived from an EMBL/GenBank/DDBJ whole genome shotgun (WGS) entry which is preliminary data.</text>
</comment>
<evidence type="ECO:0000313" key="1">
    <source>
        <dbReference type="EMBL" id="KAK6496743.1"/>
    </source>
</evidence>
<protein>
    <submittedName>
        <fullName evidence="1">Uncharacterized protein</fullName>
    </submittedName>
</protein>
<dbReference type="InterPro" id="IPR022085">
    <property type="entry name" value="OpdG"/>
</dbReference>
<dbReference type="PANTHER" id="PTHR38797">
    <property type="entry name" value="NUCLEAR PORE COMPLEX PROTEIN NUP85-RELATED"/>
    <property type="match status" value="1"/>
</dbReference>
<dbReference type="EMBL" id="JAVHJL010000010">
    <property type="protein sequence ID" value="KAK6496743.1"/>
    <property type="molecule type" value="Genomic_DNA"/>
</dbReference>
<dbReference type="AlphaFoldDB" id="A0AAV9VVP1"/>
<dbReference type="InterPro" id="IPR053204">
    <property type="entry name" value="Oxopyrrolidines_Biosynth-assoc"/>
</dbReference>
<proteinExistence type="predicted"/>
<accession>A0AAV9VVP1</accession>
<dbReference type="Pfam" id="PF12311">
    <property type="entry name" value="DUF3632"/>
    <property type="match status" value="1"/>
</dbReference>
<keyword evidence="2" id="KW-1185">Reference proteome</keyword>
<reference evidence="1 2" key="1">
    <citation type="submission" date="2023-08" db="EMBL/GenBank/DDBJ databases">
        <authorList>
            <person name="Palmer J.M."/>
        </authorList>
    </citation>
    <scope>NUCLEOTIDE SEQUENCE [LARGE SCALE GENOMIC DNA]</scope>
    <source>
        <strain evidence="1 2">TWF481</strain>
    </source>
</reference>
<evidence type="ECO:0000313" key="2">
    <source>
        <dbReference type="Proteomes" id="UP001370758"/>
    </source>
</evidence>
<organism evidence="1 2">
    <name type="scientific">Arthrobotrys musiformis</name>
    <dbReference type="NCBI Taxonomy" id="47236"/>
    <lineage>
        <taxon>Eukaryota</taxon>
        <taxon>Fungi</taxon>
        <taxon>Dikarya</taxon>
        <taxon>Ascomycota</taxon>
        <taxon>Pezizomycotina</taxon>
        <taxon>Orbiliomycetes</taxon>
        <taxon>Orbiliales</taxon>
        <taxon>Orbiliaceae</taxon>
        <taxon>Arthrobotrys</taxon>
    </lineage>
</organism>
<sequence>MSTAKEALEVSAPYTSLHALASLTSNSLETYAAITSPITPTSSEEQISTYLETLWNSLLLVASQTEWSSLTHIKLSNFLQFLQTGPSPSFLEPEKQELPQYNGEEFTWSKLPDLNIYIRSWYNSSPPFSSPPLNGLSFSSNEWVNLNAFLANLTRASLQEPNEAIDYSLYAIWSLRALEVPSDALASLDPADLKAAAVWIITARAELHNLCKSNRSYDGNLAVPGEGFKDRDWRGYTLDRWNVWQSAFEESLRLEDEKEDGDLKLTRMVRQATMAMRMLSAQ</sequence>